<evidence type="ECO:0000313" key="1">
    <source>
        <dbReference type="EMBL" id="MBB5107457.1"/>
    </source>
</evidence>
<evidence type="ECO:0000313" key="2">
    <source>
        <dbReference type="EMBL" id="QEV57758.1"/>
    </source>
</evidence>
<keyword evidence="4" id="KW-1185">Reference proteome</keyword>
<protein>
    <recommendedName>
        <fullName evidence="5">Ricin B lectin domain-containing protein</fullName>
    </recommendedName>
</protein>
<proteinExistence type="predicted"/>
<sequence length="155" mass="17285">MPPIPVKPGVYRFYAHIIGPPALITAREHAVEHGLPVNTDRPLYPPILQEWAIQPAEPVPGAPYVISLADDFDEDASTNPGLVVTDQKLWANNVNRDQWTKWTFAPGIGGLQIIDEKDQLALKAGHFGQQIELVTPHKADFHQIWTLDFLRPIDG</sequence>
<evidence type="ECO:0008006" key="5">
    <source>
        <dbReference type="Google" id="ProtNLM"/>
    </source>
</evidence>
<dbReference type="EMBL" id="CP023690">
    <property type="protein sequence ID" value="QEV57758.1"/>
    <property type="molecule type" value="Genomic_DNA"/>
</dbReference>
<gene>
    <name evidence="2" type="ORF">CP982_02730</name>
    <name evidence="1" type="ORF">FHS40_006574</name>
</gene>
<dbReference type="OrthoDB" id="4169164at2"/>
<dbReference type="KEGG" id="sspb:CP982_02730"/>
<dbReference type="RefSeq" id="WP_150508964.1">
    <property type="nucleotide sequence ID" value="NZ_BMSQ01000013.1"/>
</dbReference>
<dbReference type="AlphaFoldDB" id="A0A5P2X061"/>
<dbReference type="Proteomes" id="UP000326505">
    <property type="component" value="Chromosome"/>
</dbReference>
<dbReference type="Proteomes" id="UP000549009">
    <property type="component" value="Unassembled WGS sequence"/>
</dbReference>
<organism evidence="2 3">
    <name type="scientific">Streptomyces spectabilis</name>
    <dbReference type="NCBI Taxonomy" id="68270"/>
    <lineage>
        <taxon>Bacteria</taxon>
        <taxon>Bacillati</taxon>
        <taxon>Actinomycetota</taxon>
        <taxon>Actinomycetes</taxon>
        <taxon>Kitasatosporales</taxon>
        <taxon>Streptomycetaceae</taxon>
        <taxon>Streptomyces</taxon>
    </lineage>
</organism>
<evidence type="ECO:0000313" key="4">
    <source>
        <dbReference type="Proteomes" id="UP000549009"/>
    </source>
</evidence>
<reference evidence="2 3" key="1">
    <citation type="submission" date="2017-09" db="EMBL/GenBank/DDBJ databases">
        <authorList>
            <person name="Lee N."/>
            <person name="Cho B.-K."/>
        </authorList>
    </citation>
    <scope>NUCLEOTIDE SEQUENCE [LARGE SCALE GENOMIC DNA]</scope>
    <source>
        <strain evidence="2 3">ATCC 27465</strain>
    </source>
</reference>
<evidence type="ECO:0000313" key="3">
    <source>
        <dbReference type="Proteomes" id="UP000326505"/>
    </source>
</evidence>
<reference evidence="1 4" key="2">
    <citation type="submission" date="2020-08" db="EMBL/GenBank/DDBJ databases">
        <title>Genomic Encyclopedia of Type Strains, Phase III (KMG-III): the genomes of soil and plant-associated and newly described type strains.</title>
        <authorList>
            <person name="Whitman W."/>
        </authorList>
    </citation>
    <scope>NUCLEOTIDE SEQUENCE [LARGE SCALE GENOMIC DNA]</scope>
    <source>
        <strain evidence="1 4">CECT 3146</strain>
    </source>
</reference>
<accession>A0A5P2X061</accession>
<name>A0A5P2X061_STRST</name>
<dbReference type="EMBL" id="JACHJD010000013">
    <property type="protein sequence ID" value="MBB5107457.1"/>
    <property type="molecule type" value="Genomic_DNA"/>
</dbReference>